<dbReference type="PANTHER" id="PTHR44154">
    <property type="entry name" value="QUINONE OXIDOREDUCTASE"/>
    <property type="match status" value="1"/>
</dbReference>
<dbReference type="Gene3D" id="3.40.50.720">
    <property type="entry name" value="NAD(P)-binding Rossmann-like Domain"/>
    <property type="match status" value="1"/>
</dbReference>
<evidence type="ECO:0000259" key="2">
    <source>
        <dbReference type="SMART" id="SM00829"/>
    </source>
</evidence>
<feature type="domain" description="Enoyl reductase (ER)" evidence="2">
    <location>
        <begin position="10"/>
        <end position="320"/>
    </location>
</feature>
<dbReference type="SMART" id="SM00829">
    <property type="entry name" value="PKS_ER"/>
    <property type="match status" value="1"/>
</dbReference>
<dbReference type="CDD" id="cd08243">
    <property type="entry name" value="quinone_oxidoreductase_like_1"/>
    <property type="match status" value="1"/>
</dbReference>
<keyword evidence="1" id="KW-0521">NADP</keyword>
<keyword evidence="4" id="KW-1185">Reference proteome</keyword>
<dbReference type="PANTHER" id="PTHR44154:SF1">
    <property type="entry name" value="QUINONE OXIDOREDUCTASE"/>
    <property type="match status" value="1"/>
</dbReference>
<evidence type="ECO:0000313" key="3">
    <source>
        <dbReference type="EMBL" id="MCV9386189.1"/>
    </source>
</evidence>
<name>A0ABT3CRC4_9BACT</name>
<dbReference type="RefSeq" id="WP_264136974.1">
    <property type="nucleotide sequence ID" value="NZ_JAOYOD010000001.1"/>
</dbReference>
<dbReference type="InterPro" id="IPR036291">
    <property type="entry name" value="NAD(P)-bd_dom_sf"/>
</dbReference>
<dbReference type="Proteomes" id="UP001300692">
    <property type="component" value="Unassembled WGS sequence"/>
</dbReference>
<evidence type="ECO:0000256" key="1">
    <source>
        <dbReference type="ARBA" id="ARBA00022857"/>
    </source>
</evidence>
<organism evidence="3 4">
    <name type="scientific">Reichenbachiella ulvae</name>
    <dbReference type="NCBI Taxonomy" id="2980104"/>
    <lineage>
        <taxon>Bacteria</taxon>
        <taxon>Pseudomonadati</taxon>
        <taxon>Bacteroidota</taxon>
        <taxon>Cytophagia</taxon>
        <taxon>Cytophagales</taxon>
        <taxon>Reichenbachiellaceae</taxon>
        <taxon>Reichenbachiella</taxon>
    </lineage>
</organism>
<comment type="caution">
    <text evidence="3">The sequence shown here is derived from an EMBL/GenBank/DDBJ whole genome shotgun (WGS) entry which is preliminary data.</text>
</comment>
<accession>A0ABT3CRC4</accession>
<dbReference type="Gene3D" id="3.90.180.10">
    <property type="entry name" value="Medium-chain alcohol dehydrogenases, catalytic domain"/>
    <property type="match status" value="1"/>
</dbReference>
<sequence length="323" mass="35199">MKAAITTQAGNPEVIEIKEVAQPEAKTGWVLIQVRAFGLNRSELFTRRGDSPGVEFPRIQGIECVGWVQEDPSGTYANGQQVAAIMGGMGRFFDGGYAEYTLVPLEIVFPFESQLPWHILGAIPEMFQTVSGSLHQALEIEAGEVLLIRGGTSSIGMLACQLAKTKDLTVVSTTRNPAKKQTLLDNGADHVLIDSGSISEELRSLYPAGVDKVLELIGTQTLKDSLKCIAPKGMVCMTGILGNEWTMKDFTPMGDIPSLGRLTVYMGESKNLSKELLQAFIDEVEKGSIQLNIDKVYPLDQVPIAHQYMEDNLAKGKIVVELK</sequence>
<gene>
    <name evidence="3" type="ORF">N7U62_05910</name>
</gene>
<dbReference type="SUPFAM" id="SSF50129">
    <property type="entry name" value="GroES-like"/>
    <property type="match status" value="1"/>
</dbReference>
<dbReference type="Pfam" id="PF13602">
    <property type="entry name" value="ADH_zinc_N_2"/>
    <property type="match status" value="1"/>
</dbReference>
<dbReference type="InterPro" id="IPR020843">
    <property type="entry name" value="ER"/>
</dbReference>
<dbReference type="InterPro" id="IPR011032">
    <property type="entry name" value="GroES-like_sf"/>
</dbReference>
<evidence type="ECO:0000313" key="4">
    <source>
        <dbReference type="Proteomes" id="UP001300692"/>
    </source>
</evidence>
<protein>
    <submittedName>
        <fullName evidence="3">Zinc-binding alcohol dehydrogenase family protein</fullName>
    </submittedName>
</protein>
<dbReference type="InterPro" id="IPR051603">
    <property type="entry name" value="Zinc-ADH_QOR/CCCR"/>
</dbReference>
<dbReference type="Pfam" id="PF08240">
    <property type="entry name" value="ADH_N"/>
    <property type="match status" value="1"/>
</dbReference>
<proteinExistence type="predicted"/>
<dbReference type="EMBL" id="JAOYOD010000001">
    <property type="protein sequence ID" value="MCV9386189.1"/>
    <property type="molecule type" value="Genomic_DNA"/>
</dbReference>
<reference evidence="3 4" key="1">
    <citation type="submission" date="2022-10" db="EMBL/GenBank/DDBJ databases">
        <title>Comparative genomics and taxonomic characterization of three novel marine species of genus Reichenbachiella exhibiting antioxidant and polysaccharide degradation activities.</title>
        <authorList>
            <person name="Muhammad N."/>
            <person name="Lee Y.-J."/>
            <person name="Ko J."/>
            <person name="Kim S.-G."/>
        </authorList>
    </citation>
    <scope>NUCLEOTIDE SEQUENCE [LARGE SCALE GENOMIC DNA]</scope>
    <source>
        <strain evidence="3 4">ABR2-5</strain>
    </source>
</reference>
<dbReference type="SUPFAM" id="SSF51735">
    <property type="entry name" value="NAD(P)-binding Rossmann-fold domains"/>
    <property type="match status" value="1"/>
</dbReference>
<dbReference type="InterPro" id="IPR013154">
    <property type="entry name" value="ADH-like_N"/>
</dbReference>